<evidence type="ECO:0000259" key="3">
    <source>
        <dbReference type="PROSITE" id="PS50011"/>
    </source>
</evidence>
<feature type="signal peptide" evidence="2">
    <location>
        <begin position="1"/>
        <end position="19"/>
    </location>
</feature>
<accession>A0ABQ8EV59</accession>
<reference evidence="4 5" key="1">
    <citation type="submission" date="2021-02" db="EMBL/GenBank/DDBJ databases">
        <title>Variation within the Batrachochytrium salamandrivorans European outbreak.</title>
        <authorList>
            <person name="Kelly M."/>
            <person name="Pasmans F."/>
            <person name="Shea T.P."/>
            <person name="Munoz J.F."/>
            <person name="Carranza S."/>
            <person name="Cuomo C.A."/>
            <person name="Martel A."/>
        </authorList>
    </citation>
    <scope>NUCLEOTIDE SEQUENCE [LARGE SCALE GENOMIC DNA]</scope>
    <source>
        <strain evidence="4 5">AMFP18/2</strain>
    </source>
</reference>
<dbReference type="Gene3D" id="1.10.510.10">
    <property type="entry name" value="Transferase(Phosphotransferase) domain 1"/>
    <property type="match status" value="1"/>
</dbReference>
<feature type="compositionally biased region" description="Low complexity" evidence="1">
    <location>
        <begin position="39"/>
        <end position="54"/>
    </location>
</feature>
<dbReference type="EMBL" id="JAFCIX010000577">
    <property type="protein sequence ID" value="KAH6585927.1"/>
    <property type="molecule type" value="Genomic_DNA"/>
</dbReference>
<gene>
    <name evidence="4" type="ORF">BASA50_000871</name>
</gene>
<name>A0ABQ8EV59_9FUNG</name>
<dbReference type="PROSITE" id="PS50011">
    <property type="entry name" value="PROTEIN_KINASE_DOM"/>
    <property type="match status" value="1"/>
</dbReference>
<feature type="compositionally biased region" description="Low complexity" evidence="1">
    <location>
        <begin position="89"/>
        <end position="102"/>
    </location>
</feature>
<dbReference type="SUPFAM" id="SSF56112">
    <property type="entry name" value="Protein kinase-like (PK-like)"/>
    <property type="match status" value="1"/>
</dbReference>
<evidence type="ECO:0000313" key="4">
    <source>
        <dbReference type="EMBL" id="KAH6585927.1"/>
    </source>
</evidence>
<evidence type="ECO:0000313" key="5">
    <source>
        <dbReference type="Proteomes" id="UP001648503"/>
    </source>
</evidence>
<organism evidence="4 5">
    <name type="scientific">Batrachochytrium salamandrivorans</name>
    <dbReference type="NCBI Taxonomy" id="1357716"/>
    <lineage>
        <taxon>Eukaryota</taxon>
        <taxon>Fungi</taxon>
        <taxon>Fungi incertae sedis</taxon>
        <taxon>Chytridiomycota</taxon>
        <taxon>Chytridiomycota incertae sedis</taxon>
        <taxon>Chytridiomycetes</taxon>
        <taxon>Rhizophydiales</taxon>
        <taxon>Rhizophydiales incertae sedis</taxon>
        <taxon>Batrachochytrium</taxon>
    </lineage>
</organism>
<evidence type="ECO:0000256" key="1">
    <source>
        <dbReference type="SAM" id="MobiDB-lite"/>
    </source>
</evidence>
<feature type="domain" description="Protein kinase" evidence="3">
    <location>
        <begin position="116"/>
        <end position="315"/>
    </location>
</feature>
<dbReference type="Pfam" id="PF00069">
    <property type="entry name" value="Pkinase"/>
    <property type="match status" value="1"/>
</dbReference>
<dbReference type="Proteomes" id="UP001648503">
    <property type="component" value="Unassembled WGS sequence"/>
</dbReference>
<sequence length="315" mass="35191">MISLYGLFILLLTAETIHAQGDTNDGDAVDQVSGSKDATSLPLGTTPTTLPTTLQESNTPDQSDASSSADLQPGNECKGGHGIREISKSCPQQQSPPGSQPSTLYDSPQPDEMPLPVRVSVLEVESYSEIWKTDQYIAFTKEETKYFESEYLFERELVRSEEPSVARCMSSRPPNPLIPYEFMLQKYLSRPGHENPYVPMALDHYILKDAFILVMEYVDENWVSLSRYADEKGKLDIETARDIVKEVINGMIYLKQYGIVHNDLNGQVKLIDFGMSDILPGWEEGKSVPLKSPDSSSTILGYKARDDERVEYTGT</sequence>
<evidence type="ECO:0000256" key="2">
    <source>
        <dbReference type="SAM" id="SignalP"/>
    </source>
</evidence>
<feature type="compositionally biased region" description="Basic and acidic residues" evidence="1">
    <location>
        <begin position="78"/>
        <end position="87"/>
    </location>
</feature>
<comment type="caution">
    <text evidence="4">The sequence shown here is derived from an EMBL/GenBank/DDBJ whole genome shotgun (WGS) entry which is preliminary data.</text>
</comment>
<proteinExistence type="predicted"/>
<feature type="region of interest" description="Disordered" evidence="1">
    <location>
        <begin position="22"/>
        <end position="112"/>
    </location>
</feature>
<dbReference type="InterPro" id="IPR000719">
    <property type="entry name" value="Prot_kinase_dom"/>
</dbReference>
<dbReference type="InterPro" id="IPR011009">
    <property type="entry name" value="Kinase-like_dom_sf"/>
</dbReference>
<keyword evidence="2" id="KW-0732">Signal</keyword>
<keyword evidence="5" id="KW-1185">Reference proteome</keyword>
<protein>
    <recommendedName>
        <fullName evidence="3">Protein kinase domain-containing protein</fullName>
    </recommendedName>
</protein>
<feature type="chain" id="PRO_5046653972" description="Protein kinase domain-containing protein" evidence="2">
    <location>
        <begin position="20"/>
        <end position="315"/>
    </location>
</feature>